<feature type="transmembrane region" description="Helical" evidence="6">
    <location>
        <begin position="99"/>
        <end position="127"/>
    </location>
</feature>
<dbReference type="Proteomes" id="UP000694580">
    <property type="component" value="Chromosome 6"/>
</dbReference>
<evidence type="ECO:0000313" key="10">
    <source>
        <dbReference type="Proteomes" id="UP000694580"/>
    </source>
</evidence>
<evidence type="ECO:0000256" key="4">
    <source>
        <dbReference type="ARBA" id="ARBA00023136"/>
    </source>
</evidence>
<reference evidence="9 10" key="1">
    <citation type="submission" date="2020-06" db="EMBL/GenBank/DDBJ databases">
        <authorList>
            <consortium name="Wellcome Sanger Institute Data Sharing"/>
        </authorList>
    </citation>
    <scope>NUCLEOTIDE SEQUENCE [LARGE SCALE GENOMIC DNA]</scope>
</reference>
<dbReference type="GeneID" id="114793028"/>
<evidence type="ECO:0000256" key="5">
    <source>
        <dbReference type="SAM" id="MobiDB-lite"/>
    </source>
</evidence>
<dbReference type="Pfam" id="PF13908">
    <property type="entry name" value="Shisa_N"/>
    <property type="match status" value="1"/>
</dbReference>
<comment type="subcellular location">
    <subcellularLocation>
        <location evidence="1">Membrane</location>
    </subcellularLocation>
</comment>
<reference evidence="9" key="3">
    <citation type="submission" date="2025-09" db="UniProtKB">
        <authorList>
            <consortium name="Ensembl"/>
        </authorList>
    </citation>
    <scope>IDENTIFICATION</scope>
</reference>
<dbReference type="AlphaFoldDB" id="A0AAY4EJG5"/>
<dbReference type="RefSeq" id="XP_028840454.1">
    <property type="nucleotide sequence ID" value="XM_028984621.1"/>
</dbReference>
<keyword evidence="3 6" id="KW-1133">Transmembrane helix</keyword>
<dbReference type="PANTHER" id="PTHR31395:SF25">
    <property type="entry name" value="ABLIM_ANCHOR DOMAIN-CONTAINING PROTEIN"/>
    <property type="match status" value="1"/>
</dbReference>
<protein>
    <recommendedName>
        <fullName evidence="8">Shisa N-terminal domain-containing protein</fullName>
    </recommendedName>
</protein>
<name>A0AAY4EJG5_9TELE</name>
<evidence type="ECO:0000256" key="6">
    <source>
        <dbReference type="SAM" id="Phobius"/>
    </source>
</evidence>
<evidence type="ECO:0000256" key="7">
    <source>
        <dbReference type="SAM" id="SignalP"/>
    </source>
</evidence>
<evidence type="ECO:0000313" key="9">
    <source>
        <dbReference type="Ensembl" id="ENSDCDP00010057558.1"/>
    </source>
</evidence>
<proteinExistence type="predicted"/>
<sequence>MSPAATCAALLLVSVLVPPSAAAAGEYCHGWVDSYSAWHPGFQCPERYDGEEARYCCGTCGLRYCCTSAEARLDQGTCDDVLDDGKDKARKVTPAVPTYLPFVIVVSAFLSFVLVGTVVSVCCCHCLKPKAGERPNGQAQIQTSLLEPGAPPSDSMTPSRNSSTSSASRSAPQARPPPASEVAVSVYGPAGSMYPGLTAQQQQFAPQAHLAGQFYQPYLNYALPPEHTMMMAPAFLDNRTAYGQHHGQPFPQAPMHTEPIYPGVAI</sequence>
<evidence type="ECO:0000259" key="8">
    <source>
        <dbReference type="Pfam" id="PF13908"/>
    </source>
</evidence>
<dbReference type="GO" id="GO:0016020">
    <property type="term" value="C:membrane"/>
    <property type="evidence" value="ECO:0007669"/>
    <property type="project" value="UniProtKB-SubCell"/>
</dbReference>
<dbReference type="Ensembl" id="ENSDCDT00010068243.1">
    <property type="protein sequence ID" value="ENSDCDP00010057558.1"/>
    <property type="gene ID" value="ENSDCDG00010032579.1"/>
</dbReference>
<feature type="signal peptide" evidence="7">
    <location>
        <begin position="1"/>
        <end position="22"/>
    </location>
</feature>
<keyword evidence="10" id="KW-1185">Reference proteome</keyword>
<keyword evidence="2 6" id="KW-0812">Transmembrane</keyword>
<organism evidence="9 10">
    <name type="scientific">Denticeps clupeoides</name>
    <name type="common">denticle herring</name>
    <dbReference type="NCBI Taxonomy" id="299321"/>
    <lineage>
        <taxon>Eukaryota</taxon>
        <taxon>Metazoa</taxon>
        <taxon>Chordata</taxon>
        <taxon>Craniata</taxon>
        <taxon>Vertebrata</taxon>
        <taxon>Euteleostomi</taxon>
        <taxon>Actinopterygii</taxon>
        <taxon>Neopterygii</taxon>
        <taxon>Teleostei</taxon>
        <taxon>Clupei</taxon>
        <taxon>Clupeiformes</taxon>
        <taxon>Denticipitoidei</taxon>
        <taxon>Denticipitidae</taxon>
        <taxon>Denticeps</taxon>
    </lineage>
</organism>
<gene>
    <name evidence="9" type="primary">shisa2a</name>
</gene>
<keyword evidence="7" id="KW-0732">Signal</keyword>
<evidence type="ECO:0000256" key="1">
    <source>
        <dbReference type="ARBA" id="ARBA00004370"/>
    </source>
</evidence>
<keyword evidence="4 6" id="KW-0472">Membrane</keyword>
<evidence type="ECO:0000256" key="2">
    <source>
        <dbReference type="ARBA" id="ARBA00022692"/>
    </source>
</evidence>
<feature type="chain" id="PRO_5044260555" description="Shisa N-terminal domain-containing protein" evidence="7">
    <location>
        <begin position="23"/>
        <end position="266"/>
    </location>
</feature>
<evidence type="ECO:0000256" key="3">
    <source>
        <dbReference type="ARBA" id="ARBA00022989"/>
    </source>
</evidence>
<dbReference type="GeneTree" id="ENSGT00940000157443"/>
<feature type="domain" description="Shisa N-terminal" evidence="8">
    <location>
        <begin position="25"/>
        <end position="79"/>
    </location>
</feature>
<reference evidence="9" key="2">
    <citation type="submission" date="2025-08" db="UniProtKB">
        <authorList>
            <consortium name="Ensembl"/>
        </authorList>
    </citation>
    <scope>IDENTIFICATION</scope>
</reference>
<feature type="region of interest" description="Disordered" evidence="5">
    <location>
        <begin position="144"/>
        <end position="181"/>
    </location>
</feature>
<accession>A0AAY4EJG5</accession>
<dbReference type="InterPro" id="IPR026910">
    <property type="entry name" value="Shisa"/>
</dbReference>
<feature type="compositionally biased region" description="Low complexity" evidence="5">
    <location>
        <begin position="152"/>
        <end position="173"/>
    </location>
</feature>
<dbReference type="InterPro" id="IPR053891">
    <property type="entry name" value="Shisa_N"/>
</dbReference>
<dbReference type="PANTHER" id="PTHR31395">
    <property type="entry name" value="SHISA"/>
    <property type="match status" value="1"/>
</dbReference>